<dbReference type="InterPro" id="IPR002413">
    <property type="entry name" value="V5_allergen-like"/>
</dbReference>
<reference evidence="4" key="1">
    <citation type="submission" date="2017-02" db="UniProtKB">
        <authorList>
            <consortium name="WormBaseParasite"/>
        </authorList>
    </citation>
    <scope>IDENTIFICATION</scope>
</reference>
<dbReference type="InterPro" id="IPR014044">
    <property type="entry name" value="CAP_dom"/>
</dbReference>
<evidence type="ECO:0000313" key="2">
    <source>
        <dbReference type="EMBL" id="VDM99863.1"/>
    </source>
</evidence>
<proteinExistence type="predicted"/>
<accession>A0A0N5CT59</accession>
<dbReference type="Pfam" id="PF00188">
    <property type="entry name" value="CAP"/>
    <property type="match status" value="1"/>
</dbReference>
<dbReference type="EMBL" id="UYYF01001428">
    <property type="protein sequence ID" value="VDM99863.1"/>
    <property type="molecule type" value="Genomic_DNA"/>
</dbReference>
<dbReference type="AlphaFoldDB" id="A0A0N5CT59"/>
<evidence type="ECO:0000313" key="3">
    <source>
        <dbReference type="Proteomes" id="UP000276776"/>
    </source>
</evidence>
<keyword evidence="3" id="KW-1185">Reference proteome</keyword>
<dbReference type="InterPro" id="IPR035940">
    <property type="entry name" value="CAP_sf"/>
</dbReference>
<protein>
    <submittedName>
        <fullName evidence="4">SCP domain-containing protein</fullName>
    </submittedName>
</protein>
<dbReference type="CDD" id="cd05380">
    <property type="entry name" value="CAP_euk"/>
    <property type="match status" value="1"/>
</dbReference>
<name>A0A0N5CT59_THECL</name>
<dbReference type="Gene3D" id="3.40.33.10">
    <property type="entry name" value="CAP"/>
    <property type="match status" value="1"/>
</dbReference>
<dbReference type="WBParaSite" id="TCLT_0000341701-mRNA-1">
    <property type="protein sequence ID" value="TCLT_0000341701-mRNA-1"/>
    <property type="gene ID" value="TCLT_0000341701"/>
</dbReference>
<dbReference type="PRINTS" id="PR00838">
    <property type="entry name" value="V5ALLERGEN"/>
</dbReference>
<organism evidence="4">
    <name type="scientific">Thelazia callipaeda</name>
    <name type="common">Oriental eyeworm</name>
    <name type="synonym">Parasitic nematode</name>
    <dbReference type="NCBI Taxonomy" id="103827"/>
    <lineage>
        <taxon>Eukaryota</taxon>
        <taxon>Metazoa</taxon>
        <taxon>Ecdysozoa</taxon>
        <taxon>Nematoda</taxon>
        <taxon>Chromadorea</taxon>
        <taxon>Rhabditida</taxon>
        <taxon>Spirurina</taxon>
        <taxon>Spiruromorpha</taxon>
        <taxon>Thelazioidea</taxon>
        <taxon>Thelaziidae</taxon>
        <taxon>Thelazia</taxon>
    </lineage>
</organism>
<dbReference type="STRING" id="103827.A0A0N5CT59"/>
<sequence>MLKTIYSTLLSAVSQYAKDYLNLVANDLQCQGGKLTPQQRQDIVDVHNSLRSNLINGKERNRDKKPMPKGKNMLKITWGCDLEETAQQWADRCVFEHSQQANNGIMPVEICTCTLQETSQMGYKCIYPIHRAQDSRRHLYRCGEFDRHEMTP</sequence>
<dbReference type="SUPFAM" id="SSF55797">
    <property type="entry name" value="PR-1-like"/>
    <property type="match status" value="1"/>
</dbReference>
<reference evidence="2 3" key="2">
    <citation type="submission" date="2018-11" db="EMBL/GenBank/DDBJ databases">
        <authorList>
            <consortium name="Pathogen Informatics"/>
        </authorList>
    </citation>
    <scope>NUCLEOTIDE SEQUENCE [LARGE SCALE GENOMIC DNA]</scope>
</reference>
<dbReference type="SMART" id="SM00198">
    <property type="entry name" value="SCP"/>
    <property type="match status" value="1"/>
</dbReference>
<gene>
    <name evidence="2" type="ORF">TCLT_LOCUS3410</name>
</gene>
<evidence type="ECO:0000259" key="1">
    <source>
        <dbReference type="SMART" id="SM00198"/>
    </source>
</evidence>
<evidence type="ECO:0000313" key="4">
    <source>
        <dbReference type="WBParaSite" id="TCLT_0000341701-mRNA-1"/>
    </source>
</evidence>
<dbReference type="OrthoDB" id="5876828at2759"/>
<dbReference type="Proteomes" id="UP000276776">
    <property type="component" value="Unassembled WGS sequence"/>
</dbReference>
<feature type="domain" description="SCP" evidence="1">
    <location>
        <begin position="38"/>
        <end position="134"/>
    </location>
</feature>